<dbReference type="Proteomes" id="UP001140091">
    <property type="component" value="Unassembled WGS sequence"/>
</dbReference>
<organism evidence="1 2">
    <name type="scientific">Candolleomyces eurysporus</name>
    <dbReference type="NCBI Taxonomy" id="2828524"/>
    <lineage>
        <taxon>Eukaryota</taxon>
        <taxon>Fungi</taxon>
        <taxon>Dikarya</taxon>
        <taxon>Basidiomycota</taxon>
        <taxon>Agaricomycotina</taxon>
        <taxon>Agaricomycetes</taxon>
        <taxon>Agaricomycetidae</taxon>
        <taxon>Agaricales</taxon>
        <taxon>Agaricineae</taxon>
        <taxon>Psathyrellaceae</taxon>
        <taxon>Candolleomyces</taxon>
    </lineage>
</organism>
<evidence type="ECO:0000313" key="2">
    <source>
        <dbReference type="Proteomes" id="UP001140091"/>
    </source>
</evidence>
<feature type="non-terminal residue" evidence="1">
    <location>
        <position position="1"/>
    </location>
</feature>
<keyword evidence="2" id="KW-1185">Reference proteome</keyword>
<protein>
    <submittedName>
        <fullName evidence="1">Uncharacterized protein</fullName>
    </submittedName>
</protein>
<accession>A0A9W8JJG4</accession>
<proteinExistence type="predicted"/>
<sequence>MTSKPKRNILTMTEPPNSSLLDLTFNLPFFSGGVQTSSTTIAPLPNRPFDSNATSVKHSSWTLNQTLFAQVQWRVTRLGSNRSELINFDTLSTDCEDFITVSPPQQVPAAFKPAFFTANVPQAYHAHESSDGVPALPNDAPEFWTMPPPPLSAAPFEVQQYQQLDLTPQVDQDQQELDFIFQAQPYPQISPTNSAGERCRNNRSSRFNYTTIFPNNHTTRQMATIFMQAVERQHLPPALL</sequence>
<name>A0A9W8JJG4_9AGAR</name>
<gene>
    <name evidence="1" type="ORF">H1R20_g1422</name>
</gene>
<reference evidence="1" key="1">
    <citation type="submission" date="2022-06" db="EMBL/GenBank/DDBJ databases">
        <title>Genome Sequence of Candolleomyces eurysporus.</title>
        <authorList>
            <person name="Buettner E."/>
        </authorList>
    </citation>
    <scope>NUCLEOTIDE SEQUENCE</scope>
    <source>
        <strain evidence="1">VTCC 930004</strain>
    </source>
</reference>
<dbReference type="EMBL" id="JANBPK010000406">
    <property type="protein sequence ID" value="KAJ2935672.1"/>
    <property type="molecule type" value="Genomic_DNA"/>
</dbReference>
<evidence type="ECO:0000313" key="1">
    <source>
        <dbReference type="EMBL" id="KAJ2935672.1"/>
    </source>
</evidence>
<comment type="caution">
    <text evidence="1">The sequence shown here is derived from an EMBL/GenBank/DDBJ whole genome shotgun (WGS) entry which is preliminary data.</text>
</comment>
<dbReference type="AlphaFoldDB" id="A0A9W8JJG4"/>